<evidence type="ECO:0000313" key="13">
    <source>
        <dbReference type="EMBL" id="AAQ96234.1"/>
    </source>
</evidence>
<keyword evidence="15" id="KW-1185">Reference proteome</keyword>
<dbReference type="Ensembl" id="ENSRNOT00000019364.5">
    <property type="protein sequence ID" value="ENSRNOP00000051281.1"/>
    <property type="gene ID" value="ENSRNOG00000014455.5"/>
</dbReference>
<dbReference type="SUPFAM" id="SSF103456">
    <property type="entry name" value="Preprotein translocase SecE subunit"/>
    <property type="match status" value="1"/>
</dbReference>
<dbReference type="Gene3D" id="1.20.5.820">
    <property type="entry name" value="Preprotein translocase SecE subunit"/>
    <property type="match status" value="1"/>
</dbReference>
<evidence type="ECO:0000256" key="2">
    <source>
        <dbReference type="ARBA" id="ARBA00008274"/>
    </source>
</evidence>
<dbReference type="InterPro" id="IPR008158">
    <property type="entry name" value="Translocase_Sec61-g"/>
</dbReference>
<evidence type="ECO:0000256" key="5">
    <source>
        <dbReference type="ARBA" id="ARBA00022692"/>
    </source>
</evidence>
<reference evidence="13" key="1">
    <citation type="submission" date="2003-09" db="EMBL/GenBank/DDBJ databases">
        <title>Liver regeneration after PH.</title>
        <authorList>
            <person name="Xu C.S."/>
            <person name="Chang C.F."/>
            <person name="Han H.P."/>
            <person name="Wang G.P."/>
            <person name="Chai L.Q."/>
            <person name="Yuan J.Y."/>
            <person name="Yang K.J."/>
            <person name="Zhao L.F."/>
            <person name="Ma H."/>
            <person name="Wang L."/>
            <person name="Wang S.F."/>
            <person name="Xing X.K."/>
            <person name="Shen G.M."/>
            <person name="Shi J.B."/>
            <person name="Rahman S."/>
            <person name="Wang Q.N."/>
            <person name="Zhang J.B."/>
        </authorList>
    </citation>
    <scope>NUCLEOTIDE SEQUENCE</scope>
    <source>
        <strain evidence="13">Sprague-Dawley</strain>
    </source>
</reference>
<dbReference type="Pfam" id="PF00584">
    <property type="entry name" value="SecE"/>
    <property type="match status" value="1"/>
</dbReference>
<reference evidence="14" key="3">
    <citation type="submission" date="2025-05" db="UniProtKB">
        <authorList>
            <consortium name="Ensembl"/>
        </authorList>
    </citation>
    <scope>IDENTIFICATION</scope>
    <source>
        <strain evidence="14">Brown Norway</strain>
    </source>
</reference>
<dbReference type="PROSITE" id="PS01067">
    <property type="entry name" value="SECE_SEC61G"/>
    <property type="match status" value="1"/>
</dbReference>
<dbReference type="InterPro" id="IPR023391">
    <property type="entry name" value="Prot_translocase_SecE_dom_sf"/>
</dbReference>
<evidence type="ECO:0000256" key="3">
    <source>
        <dbReference type="ARBA" id="ARBA00018528"/>
    </source>
</evidence>
<dbReference type="HOGENOM" id="CLU_1189599_0_0_1"/>
<organism evidence="13">
    <name type="scientific">Rattus norvegicus</name>
    <name type="common">Rat</name>
    <dbReference type="NCBI Taxonomy" id="10116"/>
    <lineage>
        <taxon>Eukaryota</taxon>
        <taxon>Metazoa</taxon>
        <taxon>Chordata</taxon>
        <taxon>Craniata</taxon>
        <taxon>Vertebrata</taxon>
        <taxon>Euteleostomi</taxon>
        <taxon>Mammalia</taxon>
        <taxon>Eutheria</taxon>
        <taxon>Euarchontoglires</taxon>
        <taxon>Glires</taxon>
        <taxon>Rodentia</taxon>
        <taxon>Myomorpha</taxon>
        <taxon>Muroidea</taxon>
        <taxon>Muridae</taxon>
        <taxon>Murinae</taxon>
        <taxon>Rattus</taxon>
    </lineage>
</organism>
<protein>
    <recommendedName>
        <fullName evidence="3">Protein transport protein Sec61 subunit gamma</fullName>
    </recommendedName>
</protein>
<dbReference type="HAMAP" id="MF_00422">
    <property type="entry name" value="SecE"/>
    <property type="match status" value="1"/>
</dbReference>
<comment type="subcellular location">
    <subcellularLocation>
        <location evidence="1">Endoplasmic reticulum membrane</location>
        <topology evidence="1">Single-pass membrane protein</topology>
    </subcellularLocation>
</comment>
<dbReference type="PANTHER" id="PTHR12309">
    <property type="entry name" value="SEC61 GAMMA SUBUNIT"/>
    <property type="match status" value="1"/>
</dbReference>
<evidence type="ECO:0000313" key="15">
    <source>
        <dbReference type="Proteomes" id="UP000002494"/>
    </source>
</evidence>
<dbReference type="PaxDb" id="10116-ENSRNOP00000051281"/>
<dbReference type="eggNOG" id="KOG3498">
    <property type="taxonomic scope" value="Eukaryota"/>
</dbReference>
<keyword evidence="4" id="KW-0813">Transport</keyword>
<evidence type="ECO:0000313" key="14">
    <source>
        <dbReference type="Ensembl" id="ENSRNOP00000051281.1"/>
    </source>
</evidence>
<dbReference type="EMBL" id="AY383676">
    <property type="protein sequence ID" value="AAQ96234.1"/>
    <property type="molecule type" value="mRNA"/>
</dbReference>
<evidence type="ECO:0000256" key="1">
    <source>
        <dbReference type="ARBA" id="ARBA00004389"/>
    </source>
</evidence>
<keyword evidence="5 12" id="KW-0812">Transmembrane</keyword>
<accession>Q6TXH8</accession>
<dbReference type="GO" id="GO:0008320">
    <property type="term" value="F:protein transmembrane transporter activity"/>
    <property type="evidence" value="ECO:0000318"/>
    <property type="project" value="GO_Central"/>
</dbReference>
<dbReference type="STRING" id="10116.ENSRNOP00000051281"/>
<comment type="similarity">
    <text evidence="2">Belongs to the SecE/SEC61-gamma family.</text>
</comment>
<reference evidence="14 15" key="2">
    <citation type="journal article" date="2004" name="Nature">
        <title>Genome sequence of the Brown Norway rat yields insights into mammalian evolution.</title>
        <authorList>
            <consortium name="Rat Genome Sequencing Project Consortium"/>
            <person name="Gibbs R.A."/>
            <person name="Weinstock G.M."/>
            <person name="Metzker M.L."/>
            <person name="Muzny D.M."/>
            <person name="Sodergren E.J."/>
            <person name="Scherer S."/>
            <person name="Scott G."/>
            <person name="Steffen D."/>
            <person name="Worley K.C."/>
            <person name="Burch P.E."/>
            <person name="Okwuonu G."/>
            <person name="Hines S."/>
            <person name="Lewis L."/>
            <person name="Deramo C."/>
            <person name="Delgado O."/>
            <person name="Dugan-Rocha S."/>
            <person name="Miner G."/>
            <person name="Morgan M."/>
            <person name="Hawes A."/>
            <person name="Gill R."/>
            <person name="Holt R.A."/>
            <person name="Adams M.D."/>
            <person name="Amanatides P.G."/>
            <person name="Baden-Tillson H."/>
            <person name="Barnstead M."/>
            <person name="Chin S."/>
            <person name="Evans C.A."/>
            <person name="Ferriera S."/>
            <person name="Fosler C."/>
            <person name="Glodek A."/>
            <person name="Gu Z."/>
            <person name="Jennings D."/>
            <person name="Kraft C.L."/>
            <person name="Nguyen T."/>
            <person name="Pfannkoch C.M."/>
            <person name="Sitter C."/>
            <person name="Sutton G.G."/>
            <person name="Venter J.C."/>
            <person name="Woodage T."/>
            <person name="Smith D."/>
            <person name="Lee H.-M."/>
            <person name="Gustafson E."/>
            <person name="Cahill P."/>
            <person name="Kana A."/>
            <person name="Doucette-Stamm L."/>
            <person name="Weinstock K."/>
            <person name="Fechtel K."/>
            <person name="Weiss R.B."/>
            <person name="Dunn D.M."/>
            <person name="Green E.D."/>
            <person name="Blakesley R.W."/>
            <person name="Bouffard G.G."/>
            <person name="De Jong P.J."/>
            <person name="Osoegawa K."/>
            <person name="Zhu B."/>
            <person name="Marra M."/>
            <person name="Schein J."/>
            <person name="Bosdet I."/>
            <person name="Fjell C."/>
            <person name="Jones S."/>
            <person name="Krzywinski M."/>
            <person name="Mathewson C."/>
            <person name="Siddiqui A."/>
            <person name="Wye N."/>
            <person name="McPherson J."/>
            <person name="Zhao S."/>
            <person name="Fraser C.M."/>
            <person name="Shetty J."/>
            <person name="Shatsman S."/>
            <person name="Geer K."/>
            <person name="Chen Y."/>
            <person name="Abramzon S."/>
            <person name="Nierman W.C."/>
            <person name="Havlak P.H."/>
            <person name="Chen R."/>
            <person name="Durbin K.J."/>
            <person name="Egan A."/>
            <person name="Ren Y."/>
            <person name="Song X.-Z."/>
            <person name="Li B."/>
            <person name="Liu Y."/>
            <person name="Qin X."/>
            <person name="Cawley S."/>
            <person name="Cooney A.J."/>
            <person name="D'Souza L.M."/>
            <person name="Martin K."/>
            <person name="Wu J.Q."/>
            <person name="Gonzalez-Garay M.L."/>
            <person name="Jackson A.R."/>
            <person name="Kalafus K.J."/>
            <person name="McLeod M.P."/>
            <person name="Milosavljevic A."/>
            <person name="Virk D."/>
            <person name="Volkov A."/>
            <person name="Wheeler D.A."/>
            <person name="Zhang Z."/>
            <person name="Bailey J.A."/>
            <person name="Eichler E.E."/>
            <person name="Tuzun E."/>
            <person name="Birney E."/>
            <person name="Mongin E."/>
            <person name="Ureta-Vidal A."/>
            <person name="Woodwark C."/>
            <person name="Zdobnov E."/>
            <person name="Bork P."/>
            <person name="Suyama M."/>
            <person name="Torrents D."/>
            <person name="Alexandersson M."/>
            <person name="Trask B.J."/>
            <person name="Young J.M."/>
            <person name="Huang H."/>
            <person name="Wang H."/>
            <person name="Xing H."/>
            <person name="Daniels S."/>
            <person name="Gietzen D."/>
            <person name="Schmidt J."/>
            <person name="Stevens K."/>
            <person name="Vitt U."/>
            <person name="Wingrove J."/>
            <person name="Camara F."/>
            <person name="Mar Alba M."/>
            <person name="Abril J.F."/>
            <person name="Guigo R."/>
            <person name="Smit A."/>
            <person name="Dubchak I."/>
            <person name="Rubin E.M."/>
            <person name="Couronne O."/>
            <person name="Poliakov A."/>
            <person name="Huebner N."/>
            <person name="Ganten D."/>
            <person name="Goesele C."/>
            <person name="Hummel O."/>
            <person name="Kreitler T."/>
            <person name="Lee Y.-A."/>
            <person name="Monti J."/>
            <person name="Schulz H."/>
            <person name="Zimdahl H."/>
            <person name="Himmelbauer H."/>
            <person name="Lehrach H."/>
            <person name="Jacob H.J."/>
            <person name="Bromberg S."/>
            <person name="Gullings-Handley J."/>
            <person name="Jensen-Seaman M.I."/>
            <person name="Kwitek A.E."/>
            <person name="Lazar J."/>
            <person name="Pasko D."/>
            <person name="Tonellato P.J."/>
            <person name="Twigger S."/>
            <person name="Ponting C.P."/>
            <person name="Duarte J.M."/>
            <person name="Rice S."/>
            <person name="Goodstadt L."/>
            <person name="Beatson S.A."/>
            <person name="Emes R.D."/>
            <person name="Winter E.E."/>
            <person name="Webber C."/>
            <person name="Brandt P."/>
            <person name="Nyakatura G."/>
            <person name="Adetobi M."/>
            <person name="Chiaromonte F."/>
            <person name="Elnitski L."/>
            <person name="Eswara P."/>
            <person name="Hardison R.C."/>
            <person name="Hou M."/>
            <person name="Kolbe D."/>
            <person name="Makova K."/>
            <person name="Miller W."/>
            <person name="Nekrutenko A."/>
            <person name="Riemer C."/>
            <person name="Schwartz S."/>
            <person name="Taylor J."/>
            <person name="Yang S."/>
            <person name="Zhang Y."/>
            <person name="Lindpaintner K."/>
            <person name="Andrews T.D."/>
            <person name="Caccamo M."/>
            <person name="Clamp M."/>
            <person name="Clarke L."/>
            <person name="Curwen V."/>
            <person name="Durbin R.M."/>
            <person name="Eyras E."/>
            <person name="Searle S.M."/>
            <person name="Cooper G.M."/>
            <person name="Batzoglou S."/>
            <person name="Brudno M."/>
            <person name="Sidow A."/>
            <person name="Stone E.A."/>
            <person name="Payseur B.A."/>
            <person name="Bourque G."/>
            <person name="Lopez-Otin C."/>
            <person name="Puente X.S."/>
            <person name="Chakrabarti K."/>
            <person name="Chatterji S."/>
            <person name="Dewey C."/>
            <person name="Pachter L."/>
            <person name="Bray N."/>
            <person name="Yap V.B."/>
            <person name="Caspi A."/>
            <person name="Tesler G."/>
            <person name="Pevzner P.A."/>
            <person name="Haussler D."/>
            <person name="Roskin K.M."/>
            <person name="Baertsch R."/>
            <person name="Clawson H."/>
            <person name="Furey T.S."/>
            <person name="Hinrichs A.S."/>
            <person name="Karolchik D."/>
            <person name="Kent W.J."/>
            <person name="Rosenbloom K.R."/>
            <person name="Trumbower H."/>
            <person name="Weirauch M."/>
            <person name="Cooper D.N."/>
            <person name="Stenson P.D."/>
            <person name="Ma B."/>
            <person name="Brent M."/>
            <person name="Arumugam M."/>
            <person name="Shteynberg D."/>
            <person name="Copley R.R."/>
            <person name="Taylor M.S."/>
            <person name="Riethman H."/>
            <person name="Mudunuri U."/>
            <person name="Peterson J."/>
            <person name="Guyer M."/>
            <person name="Felsenfeld A."/>
            <person name="Old S."/>
            <person name="Mockrin S."/>
            <person name="Collins F.S."/>
        </authorList>
    </citation>
    <scope>NUCLEOTIDE SEQUENCE [LARGE SCALE GENOMIC DNA]</scope>
    <source>
        <strain evidence="14 15">Brown Norway</strain>
    </source>
</reference>
<evidence type="ECO:0000256" key="9">
    <source>
        <dbReference type="ARBA" id="ARBA00023010"/>
    </source>
</evidence>
<name>Q6TXH8_RAT</name>
<dbReference type="AlphaFoldDB" id="Q6TXH8"/>
<proteinExistence type="evidence at transcript level"/>
<feature type="transmembrane region" description="Helical" evidence="12">
    <location>
        <begin position="208"/>
        <end position="229"/>
    </location>
</feature>
<keyword evidence="8 12" id="KW-1133">Transmembrane helix</keyword>
<evidence type="ECO:0000256" key="10">
    <source>
        <dbReference type="ARBA" id="ARBA00023136"/>
    </source>
</evidence>
<dbReference type="UCSC" id="RGD:1559542">
    <property type="organism name" value="rat"/>
</dbReference>
<dbReference type="SMR" id="Q6TXH8"/>
<evidence type="ECO:0000256" key="11">
    <source>
        <dbReference type="ARBA" id="ARBA00046516"/>
    </source>
</evidence>
<evidence type="ECO:0000256" key="12">
    <source>
        <dbReference type="SAM" id="Phobius"/>
    </source>
</evidence>
<sequence>MAKVKKLQVTADAGEGVEKEEHTLHCWWDCKLVPPLWKSVWRFLRKLDIELPEDPAIPLLGIYPKDAPTYNKDTCSTMFIAALFIIARSWKEPRCPSTEEWIQEMWYIYTMEYYASIKNNDFMKFIGKWNELENIILKNHADLIKKLKERKKRKTRAPKLRVSTLSNRHSTNMDQVMQFVEPSRQFVKDSIRLVKRRTKPDRKEFQKIARATAIGFAIMGFIGFFVKLIPHPC</sequence>
<evidence type="ECO:0000256" key="4">
    <source>
        <dbReference type="ARBA" id="ARBA00022448"/>
    </source>
</evidence>
<evidence type="ECO:0000256" key="8">
    <source>
        <dbReference type="ARBA" id="ARBA00022989"/>
    </source>
</evidence>
<dbReference type="GO" id="GO:0031204">
    <property type="term" value="P:post-translational protein targeting to membrane, translocation"/>
    <property type="evidence" value="ECO:0000318"/>
    <property type="project" value="GO_Central"/>
</dbReference>
<keyword evidence="7" id="KW-0653">Protein transport</keyword>
<dbReference type="Proteomes" id="UP000002494">
    <property type="component" value="Chromosome 1"/>
</dbReference>
<dbReference type="OrthoDB" id="9630328at2759"/>
<comment type="subunit">
    <text evidence="11">The SEC61 channel-forming translocon complex consists of channel-forming core components SEC61A1, SEC61B and SEC61G and different auxiliary components such as SEC62 and SEC63. The SEC61 channel associates with the multi-pass translocon (MPT) complex.</text>
</comment>
<keyword evidence="9" id="KW-0811">Translocation</keyword>
<dbReference type="Bgee" id="ENSRNOG00000014455">
    <property type="expression patterns" value="Expressed in pancreas and 3 other cell types or tissues"/>
</dbReference>
<dbReference type="NCBIfam" id="TIGR00327">
    <property type="entry name" value="secE_euk_arch"/>
    <property type="match status" value="1"/>
</dbReference>
<dbReference type="GO" id="GO:0071261">
    <property type="term" value="C:Ssh1 translocon complex"/>
    <property type="evidence" value="ECO:0000318"/>
    <property type="project" value="GO_Central"/>
</dbReference>
<keyword evidence="6" id="KW-0256">Endoplasmic reticulum</keyword>
<keyword evidence="10 12" id="KW-0472">Membrane</keyword>
<dbReference type="InterPro" id="IPR001901">
    <property type="entry name" value="Translocase_SecE/Sec61-g"/>
</dbReference>
<evidence type="ECO:0000256" key="7">
    <source>
        <dbReference type="ARBA" id="ARBA00022927"/>
    </source>
</evidence>
<evidence type="ECO:0000256" key="6">
    <source>
        <dbReference type="ARBA" id="ARBA00022824"/>
    </source>
</evidence>
<dbReference type="GeneTree" id="ENSGT01150000286916"/>